<organism evidence="2 3">
    <name type="scientific">Ferrovibrio terrae</name>
    <dbReference type="NCBI Taxonomy" id="2594003"/>
    <lineage>
        <taxon>Bacteria</taxon>
        <taxon>Pseudomonadati</taxon>
        <taxon>Pseudomonadota</taxon>
        <taxon>Alphaproteobacteria</taxon>
        <taxon>Rhodospirillales</taxon>
        <taxon>Rhodospirillaceae</taxon>
        <taxon>Ferrovibrio</taxon>
    </lineage>
</organism>
<dbReference type="EMBL" id="CP041636">
    <property type="protein sequence ID" value="QDO99547.1"/>
    <property type="molecule type" value="Genomic_DNA"/>
</dbReference>
<evidence type="ECO:0000256" key="1">
    <source>
        <dbReference type="SAM" id="MobiDB-lite"/>
    </source>
</evidence>
<evidence type="ECO:0000313" key="3">
    <source>
        <dbReference type="Proteomes" id="UP000317496"/>
    </source>
</evidence>
<proteinExistence type="predicted"/>
<reference evidence="2 3" key="1">
    <citation type="submission" date="2019-07" db="EMBL/GenBank/DDBJ databases">
        <title>Genome sequencing for Ferrovibrio sp. K5.</title>
        <authorList>
            <person name="Park S.-J."/>
        </authorList>
    </citation>
    <scope>NUCLEOTIDE SEQUENCE [LARGE SCALE GENOMIC DNA]</scope>
    <source>
        <strain evidence="2 3">K5</strain>
    </source>
</reference>
<keyword evidence="3" id="KW-1185">Reference proteome</keyword>
<evidence type="ECO:0000313" key="2">
    <source>
        <dbReference type="EMBL" id="QDO99547.1"/>
    </source>
</evidence>
<sequence length="175" mass="19374">MSHPDHPTRLQSPPDTDTPARTRGLIDRDSFLKLEPGAQETLLRQTLLLYLTALELAGLNASDWESAAFTAAVDHLAARAPLHAYHEIERMLTPPDRRPATRNTAGLTAILRVETSEASALPQRLDRNGMRRRLLQLSAIQLPIDMADARRSVIARSRRKLQPAMAQSEGDEAGD</sequence>
<gene>
    <name evidence="2" type="ORF">FNB15_20775</name>
</gene>
<accession>A0A516H706</accession>
<dbReference type="KEGG" id="fer:FNB15_20775"/>
<dbReference type="AlphaFoldDB" id="A0A516H706"/>
<feature type="region of interest" description="Disordered" evidence="1">
    <location>
        <begin position="1"/>
        <end position="23"/>
    </location>
</feature>
<protein>
    <submittedName>
        <fullName evidence="2">Uncharacterized protein</fullName>
    </submittedName>
</protein>
<dbReference type="RefSeq" id="WP_144258543.1">
    <property type="nucleotide sequence ID" value="NZ_CP041636.1"/>
</dbReference>
<dbReference type="Proteomes" id="UP000317496">
    <property type="component" value="Chromosome"/>
</dbReference>
<name>A0A516H706_9PROT</name>